<keyword evidence="7" id="KW-1133">Transmembrane helix</keyword>
<comment type="cofactor">
    <cofactor evidence="1">
        <name>heme</name>
        <dbReference type="ChEBI" id="CHEBI:30413"/>
    </cofactor>
</comment>
<evidence type="ECO:0000256" key="8">
    <source>
        <dbReference type="ARBA" id="ARBA00023136"/>
    </source>
</evidence>
<dbReference type="Pfam" id="PF03092">
    <property type="entry name" value="BT1"/>
    <property type="match status" value="1"/>
</dbReference>
<evidence type="ECO:0000313" key="10">
    <source>
        <dbReference type="Proteomes" id="UP001314170"/>
    </source>
</evidence>
<evidence type="ECO:0000256" key="7">
    <source>
        <dbReference type="ARBA" id="ARBA00022989"/>
    </source>
</evidence>
<reference evidence="9 10" key="1">
    <citation type="submission" date="2024-01" db="EMBL/GenBank/DDBJ databases">
        <authorList>
            <person name="Waweru B."/>
        </authorList>
    </citation>
    <scope>NUCLEOTIDE SEQUENCE [LARGE SCALE GENOMIC DNA]</scope>
</reference>
<dbReference type="InterPro" id="IPR001128">
    <property type="entry name" value="Cyt_P450"/>
</dbReference>
<protein>
    <recommendedName>
        <fullName evidence="11">Cytochrome P450</fullName>
    </recommendedName>
</protein>
<keyword evidence="6" id="KW-0479">Metal-binding</keyword>
<keyword evidence="4" id="KW-0813">Transport</keyword>
<dbReference type="GO" id="GO:0016709">
    <property type="term" value="F:oxidoreductase activity, acting on paired donors, with incorporation or reduction of molecular oxygen, NAD(P)H as one donor, and incorporation of one atom of oxygen"/>
    <property type="evidence" value="ECO:0007669"/>
    <property type="project" value="TreeGrafter"/>
</dbReference>
<evidence type="ECO:0000313" key="9">
    <source>
        <dbReference type="EMBL" id="CAK7333747.1"/>
    </source>
</evidence>
<evidence type="ECO:0000256" key="6">
    <source>
        <dbReference type="ARBA" id="ARBA00022723"/>
    </source>
</evidence>
<organism evidence="9 10">
    <name type="scientific">Dovyalis caffra</name>
    <dbReference type="NCBI Taxonomy" id="77055"/>
    <lineage>
        <taxon>Eukaryota</taxon>
        <taxon>Viridiplantae</taxon>
        <taxon>Streptophyta</taxon>
        <taxon>Embryophyta</taxon>
        <taxon>Tracheophyta</taxon>
        <taxon>Spermatophyta</taxon>
        <taxon>Magnoliopsida</taxon>
        <taxon>eudicotyledons</taxon>
        <taxon>Gunneridae</taxon>
        <taxon>Pentapetalae</taxon>
        <taxon>rosids</taxon>
        <taxon>fabids</taxon>
        <taxon>Malpighiales</taxon>
        <taxon>Salicaceae</taxon>
        <taxon>Flacourtieae</taxon>
        <taxon>Dovyalis</taxon>
    </lineage>
</organism>
<comment type="subcellular location">
    <subcellularLocation>
        <location evidence="2">Membrane</location>
        <topology evidence="2">Multi-pass membrane protein</topology>
    </subcellularLocation>
    <subcellularLocation>
        <location evidence="3">Membrane</location>
        <topology evidence="3">Single-pass membrane protein</topology>
    </subcellularLocation>
</comment>
<evidence type="ECO:0000256" key="3">
    <source>
        <dbReference type="ARBA" id="ARBA00004167"/>
    </source>
</evidence>
<name>A0AAV1RCZ1_9ROSI</name>
<dbReference type="Pfam" id="PF00067">
    <property type="entry name" value="p450"/>
    <property type="match status" value="1"/>
</dbReference>
<dbReference type="GO" id="GO:0020037">
    <property type="term" value="F:heme binding"/>
    <property type="evidence" value="ECO:0007669"/>
    <property type="project" value="InterPro"/>
</dbReference>
<keyword evidence="5" id="KW-0812">Transmembrane</keyword>
<dbReference type="GO" id="GO:0005506">
    <property type="term" value="F:iron ion binding"/>
    <property type="evidence" value="ECO:0007669"/>
    <property type="project" value="InterPro"/>
</dbReference>
<accession>A0AAV1RCZ1</accession>
<keyword evidence="10" id="KW-1185">Reference proteome</keyword>
<dbReference type="PANTHER" id="PTHR24298">
    <property type="entry name" value="FLAVONOID 3'-MONOOXYGENASE-RELATED"/>
    <property type="match status" value="1"/>
</dbReference>
<evidence type="ECO:0000256" key="4">
    <source>
        <dbReference type="ARBA" id="ARBA00022448"/>
    </source>
</evidence>
<evidence type="ECO:0000256" key="1">
    <source>
        <dbReference type="ARBA" id="ARBA00001971"/>
    </source>
</evidence>
<keyword evidence="8" id="KW-0472">Membrane</keyword>
<dbReference type="Proteomes" id="UP001314170">
    <property type="component" value="Unassembled WGS sequence"/>
</dbReference>
<proteinExistence type="predicted"/>
<evidence type="ECO:0000256" key="2">
    <source>
        <dbReference type="ARBA" id="ARBA00004141"/>
    </source>
</evidence>
<dbReference type="SUPFAM" id="SSF48264">
    <property type="entry name" value="Cytochrome P450"/>
    <property type="match status" value="1"/>
</dbReference>
<dbReference type="PANTHER" id="PTHR24298:SF800">
    <property type="entry name" value="CYTOCHROME P450 89A2-RELATED"/>
    <property type="match status" value="1"/>
</dbReference>
<sequence length="139" mass="15310">MSYLKAVILEGLRRYPPGHFVAPHAVTQDVVLDKYLIPKNASINFRVAEMGLDPKIWEGPMAFKPNRILNIRSQELEITGSREWKAVDGDDVDLAEKLEHSVVPMKNPLQLCPSGCEGSLIALVASATALSFIVSGWIP</sequence>
<evidence type="ECO:0008006" key="11">
    <source>
        <dbReference type="Google" id="ProtNLM"/>
    </source>
</evidence>
<dbReference type="GO" id="GO:0016020">
    <property type="term" value="C:membrane"/>
    <property type="evidence" value="ECO:0007669"/>
    <property type="project" value="UniProtKB-SubCell"/>
</dbReference>
<dbReference type="InterPro" id="IPR036396">
    <property type="entry name" value="Cyt_P450_sf"/>
</dbReference>
<dbReference type="InterPro" id="IPR051103">
    <property type="entry name" value="Plant_metabolite_P450s"/>
</dbReference>
<evidence type="ECO:0000256" key="5">
    <source>
        <dbReference type="ARBA" id="ARBA00022692"/>
    </source>
</evidence>
<dbReference type="Gene3D" id="1.10.630.10">
    <property type="entry name" value="Cytochrome P450"/>
    <property type="match status" value="1"/>
</dbReference>
<dbReference type="AlphaFoldDB" id="A0AAV1RCZ1"/>
<gene>
    <name evidence="9" type="ORF">DCAF_LOCUS9597</name>
</gene>
<dbReference type="EMBL" id="CAWUPB010000936">
    <property type="protein sequence ID" value="CAK7333747.1"/>
    <property type="molecule type" value="Genomic_DNA"/>
</dbReference>
<dbReference type="InterPro" id="IPR039309">
    <property type="entry name" value="BT1"/>
</dbReference>
<comment type="caution">
    <text evidence="9">The sequence shown here is derived from an EMBL/GenBank/DDBJ whole genome shotgun (WGS) entry which is preliminary data.</text>
</comment>